<dbReference type="Proteomes" id="UP000194841">
    <property type="component" value="Unassembled WGS sequence"/>
</dbReference>
<proteinExistence type="predicted"/>
<reference evidence="1 2" key="1">
    <citation type="submission" date="2017-02" db="EMBL/GenBank/DDBJ databases">
        <title>Pseudoalteromonas ulvae TC14 Genome.</title>
        <authorList>
            <person name="Molmeret M."/>
        </authorList>
    </citation>
    <scope>NUCLEOTIDE SEQUENCE [LARGE SCALE GENOMIC DNA]</scope>
    <source>
        <strain evidence="1">TC14</strain>
    </source>
</reference>
<dbReference type="GO" id="GO:0016740">
    <property type="term" value="F:transferase activity"/>
    <property type="evidence" value="ECO:0007669"/>
    <property type="project" value="UniProtKB-KW"/>
</dbReference>
<dbReference type="AlphaFoldDB" id="A0A244CN86"/>
<evidence type="ECO:0000313" key="2">
    <source>
        <dbReference type="Proteomes" id="UP000194841"/>
    </source>
</evidence>
<dbReference type="InterPro" id="IPR042184">
    <property type="entry name" value="YqeY/Aim41_N"/>
</dbReference>
<keyword evidence="2" id="KW-1185">Reference proteome</keyword>
<dbReference type="OrthoDB" id="9788127at2"/>
<dbReference type="Pfam" id="PF09424">
    <property type="entry name" value="YqeY"/>
    <property type="match status" value="1"/>
</dbReference>
<accession>A0A244CN86</accession>
<evidence type="ECO:0000313" key="1">
    <source>
        <dbReference type="EMBL" id="OUL57087.1"/>
    </source>
</evidence>
<name>A0A244CN86_PSEDV</name>
<gene>
    <name evidence="1" type="ORF">B1199_12985</name>
</gene>
<dbReference type="InterPro" id="IPR023168">
    <property type="entry name" value="GatB_Yqey_C_2"/>
</dbReference>
<dbReference type="InterPro" id="IPR019004">
    <property type="entry name" value="YqeY/Aim41"/>
</dbReference>
<dbReference type="GO" id="GO:0016884">
    <property type="term" value="F:carbon-nitrogen ligase activity, with glutamine as amido-N-donor"/>
    <property type="evidence" value="ECO:0007669"/>
    <property type="project" value="InterPro"/>
</dbReference>
<dbReference type="PANTHER" id="PTHR28055:SF1">
    <property type="entry name" value="ALTERED INHERITANCE OF MITOCHONDRIA PROTEIN 41, MITOCHONDRIAL"/>
    <property type="match status" value="1"/>
</dbReference>
<protein>
    <submittedName>
        <fullName evidence="1">Glutamyl-tRNA amidotransferase</fullName>
    </submittedName>
</protein>
<dbReference type="SUPFAM" id="SSF89095">
    <property type="entry name" value="GatB/YqeY motif"/>
    <property type="match status" value="1"/>
</dbReference>
<dbReference type="Gene3D" id="1.10.1510.10">
    <property type="entry name" value="Uncharacterised protein YqeY/AIM41 PF09424, N-terminal domain"/>
    <property type="match status" value="1"/>
</dbReference>
<dbReference type="RefSeq" id="WP_086744549.1">
    <property type="nucleotide sequence ID" value="NZ_MWPV01000004.1"/>
</dbReference>
<sequence>MSLLTQLKDAQKDAMRAKDKITLGTIRMALAEIKQREIDNQITLDEAAITSVIVKMVKQRRDAHDQFINAGREDLAQTEASEISVLEGFLPKPLSEEEILQLIDQAISDCGASGMQDMGKVMGLIKSQAEGKADIGKISGLIKQRLNA</sequence>
<organism evidence="1 2">
    <name type="scientific">Pseudoalteromonas ulvae</name>
    <dbReference type="NCBI Taxonomy" id="107327"/>
    <lineage>
        <taxon>Bacteria</taxon>
        <taxon>Pseudomonadati</taxon>
        <taxon>Pseudomonadota</taxon>
        <taxon>Gammaproteobacteria</taxon>
        <taxon>Alteromonadales</taxon>
        <taxon>Pseudoalteromonadaceae</taxon>
        <taxon>Pseudoalteromonas</taxon>
    </lineage>
</organism>
<dbReference type="PANTHER" id="PTHR28055">
    <property type="entry name" value="ALTERED INHERITANCE OF MITOCHONDRIA PROTEIN 41, MITOCHONDRIAL"/>
    <property type="match status" value="1"/>
</dbReference>
<comment type="caution">
    <text evidence="1">The sequence shown here is derived from an EMBL/GenBank/DDBJ whole genome shotgun (WGS) entry which is preliminary data.</text>
</comment>
<dbReference type="Gene3D" id="1.10.10.410">
    <property type="match status" value="1"/>
</dbReference>
<dbReference type="EMBL" id="MWPV01000004">
    <property type="protein sequence ID" value="OUL57087.1"/>
    <property type="molecule type" value="Genomic_DNA"/>
</dbReference>
<dbReference type="InterPro" id="IPR003789">
    <property type="entry name" value="Asn/Gln_tRNA_amidoTrase-B-like"/>
</dbReference>
<keyword evidence="1" id="KW-0808">Transferase</keyword>